<dbReference type="GO" id="GO:0006780">
    <property type="term" value="P:uroporphyrinogen III biosynthetic process"/>
    <property type="evidence" value="ECO:0007669"/>
    <property type="project" value="InterPro"/>
</dbReference>
<dbReference type="InterPro" id="IPR036108">
    <property type="entry name" value="4pyrrol_syn_uPrphyn_synt_sf"/>
</dbReference>
<dbReference type="Pfam" id="PF02602">
    <property type="entry name" value="HEM4"/>
    <property type="match status" value="1"/>
</dbReference>
<sequence length="398" mass="43380">MTRPESTPPTKPPLKQQPNVANPPHVLLLRNPDENNDPNPNPPTARYIRAFQAHGWTTTSLPVLCHHWLNADLLCSTLLSPTDPPSEGTPLPPQYWGLVLTSGRAIDALEAAIAPLSSADRSLIWQFGATRPVFVVGPNTYRRAKSFFERAHTGSAHSPDRSQIIGREAGDAVHLLEYIQAYVNEHRPVDPTSQTGAWTQLAQTPASAAPTTTTTTTTTTPVRSSGPASLLFLSSRQRRPTLVSGLIQRGINVTELPVYDTGADPTVPQRLTREGAADRTEQPPSPEILPIEINQSPVTTAQTADQSSRHRPWDWVVFFSPSGVDATWPAIVNTCAKETGRRRARGLCSPPLPRLATIGITTANHLQSQYHVEPEVVASQPNPECLVAEIIQYEANHA</sequence>
<dbReference type="Proteomes" id="UP000268162">
    <property type="component" value="Unassembled WGS sequence"/>
</dbReference>
<dbReference type="GO" id="GO:0005829">
    <property type="term" value="C:cytosol"/>
    <property type="evidence" value="ECO:0007669"/>
    <property type="project" value="TreeGrafter"/>
</dbReference>
<protein>
    <recommendedName>
        <fullName evidence="2">Tetrapyrrole biosynthesis uroporphyrinogen III synthase domain-containing protein</fullName>
    </recommendedName>
</protein>
<dbReference type="InterPro" id="IPR039793">
    <property type="entry name" value="UROS/Hem4"/>
</dbReference>
<dbReference type="STRING" id="215637.A0A4P9ZK64"/>
<dbReference type="SUPFAM" id="SSF69618">
    <property type="entry name" value="HemD-like"/>
    <property type="match status" value="2"/>
</dbReference>
<feature type="region of interest" description="Disordered" evidence="1">
    <location>
        <begin position="202"/>
        <end position="227"/>
    </location>
</feature>
<dbReference type="PANTHER" id="PTHR12390:SF0">
    <property type="entry name" value="UROPORPHYRINOGEN-III SYNTHASE"/>
    <property type="match status" value="1"/>
</dbReference>
<gene>
    <name evidence="3" type="ORF">BJ085DRAFT_39920</name>
</gene>
<dbReference type="Gene3D" id="3.40.50.10090">
    <property type="match status" value="2"/>
</dbReference>
<evidence type="ECO:0000313" key="3">
    <source>
        <dbReference type="EMBL" id="RKP33644.1"/>
    </source>
</evidence>
<name>A0A4P9ZK64_9FUNG</name>
<dbReference type="InterPro" id="IPR003754">
    <property type="entry name" value="4pyrrol_synth_uPrphyn_synth"/>
</dbReference>
<evidence type="ECO:0000259" key="2">
    <source>
        <dbReference type="Pfam" id="PF02602"/>
    </source>
</evidence>
<dbReference type="PANTHER" id="PTHR12390">
    <property type="entry name" value="UROPORPHYRINOGEN III SYNTHASE"/>
    <property type="match status" value="1"/>
</dbReference>
<keyword evidence="4" id="KW-1185">Reference proteome</keyword>
<dbReference type="UniPathway" id="UPA00251">
    <property type="reaction ID" value="UER00320"/>
</dbReference>
<dbReference type="EMBL" id="ML003673">
    <property type="protein sequence ID" value="RKP33644.1"/>
    <property type="molecule type" value="Genomic_DNA"/>
</dbReference>
<feature type="compositionally biased region" description="Low complexity" evidence="1">
    <location>
        <begin position="204"/>
        <end position="221"/>
    </location>
</feature>
<organism evidence="3 4">
    <name type="scientific">Dimargaris cristalligena</name>
    <dbReference type="NCBI Taxonomy" id="215637"/>
    <lineage>
        <taxon>Eukaryota</taxon>
        <taxon>Fungi</taxon>
        <taxon>Fungi incertae sedis</taxon>
        <taxon>Zoopagomycota</taxon>
        <taxon>Kickxellomycotina</taxon>
        <taxon>Dimargaritomycetes</taxon>
        <taxon>Dimargaritales</taxon>
        <taxon>Dimargaritaceae</taxon>
        <taxon>Dimargaris</taxon>
    </lineage>
</organism>
<evidence type="ECO:0000313" key="4">
    <source>
        <dbReference type="Proteomes" id="UP000268162"/>
    </source>
</evidence>
<dbReference type="GO" id="GO:0004852">
    <property type="term" value="F:uroporphyrinogen-III synthase activity"/>
    <property type="evidence" value="ECO:0007669"/>
    <property type="project" value="InterPro"/>
</dbReference>
<evidence type="ECO:0000256" key="1">
    <source>
        <dbReference type="SAM" id="MobiDB-lite"/>
    </source>
</evidence>
<feature type="region of interest" description="Disordered" evidence="1">
    <location>
        <begin position="1"/>
        <end position="44"/>
    </location>
</feature>
<feature type="region of interest" description="Disordered" evidence="1">
    <location>
        <begin position="259"/>
        <end position="289"/>
    </location>
</feature>
<feature type="domain" description="Tetrapyrrole biosynthesis uroporphyrinogen III synthase" evidence="2">
    <location>
        <begin position="226"/>
        <end position="387"/>
    </location>
</feature>
<feature type="compositionally biased region" description="Pro residues" evidence="1">
    <location>
        <begin position="1"/>
        <end position="12"/>
    </location>
</feature>
<accession>A0A4P9ZK64</accession>
<dbReference type="GO" id="GO:0006782">
    <property type="term" value="P:protoporphyrinogen IX biosynthetic process"/>
    <property type="evidence" value="ECO:0007669"/>
    <property type="project" value="UniProtKB-UniPathway"/>
</dbReference>
<dbReference type="CDD" id="cd06578">
    <property type="entry name" value="HemD"/>
    <property type="match status" value="1"/>
</dbReference>
<feature type="compositionally biased region" description="Basic and acidic residues" evidence="1">
    <location>
        <begin position="271"/>
        <end position="281"/>
    </location>
</feature>
<reference evidence="4" key="1">
    <citation type="journal article" date="2018" name="Nat. Microbiol.">
        <title>Leveraging single-cell genomics to expand the fungal tree of life.</title>
        <authorList>
            <person name="Ahrendt S.R."/>
            <person name="Quandt C.A."/>
            <person name="Ciobanu D."/>
            <person name="Clum A."/>
            <person name="Salamov A."/>
            <person name="Andreopoulos B."/>
            <person name="Cheng J.F."/>
            <person name="Woyke T."/>
            <person name="Pelin A."/>
            <person name="Henrissat B."/>
            <person name="Reynolds N.K."/>
            <person name="Benny G.L."/>
            <person name="Smith M.E."/>
            <person name="James T.Y."/>
            <person name="Grigoriev I.V."/>
        </authorList>
    </citation>
    <scope>NUCLEOTIDE SEQUENCE [LARGE SCALE GENOMIC DNA]</scope>
    <source>
        <strain evidence="4">RSA 468</strain>
    </source>
</reference>
<proteinExistence type="predicted"/>
<dbReference type="AlphaFoldDB" id="A0A4P9ZK64"/>